<evidence type="ECO:0000259" key="1">
    <source>
        <dbReference type="Pfam" id="PF13737"/>
    </source>
</evidence>
<keyword evidence="2" id="KW-0614">Plasmid</keyword>
<sequence>MPFKANAARRHRIPKQRYRVTNWAQYDASLRQRGSLTVWFTEEAIATWRAEPRTTRGGQAHYSALAIRTALTLRAVFRLALRQTEGLIGSILQLLGLDLAVPDHSTPSRRAETLEVPKPCPNSRGPVHLLVDSTGLRLCGPGEWLIERHGTQRRRSWRKLHIGVDAETGQILASALTPHAIEDGTQVEPLLDHIPGPLASFVGDGAYDQSGIYSTVTEHHPAAEVIVPPRSTAVLSDDAETTPTQRDRHLQNIAEHGRMGWQKRSGYTRRALVETAISRLKRVIGDALRSRTDGRRATEVAIAIAALNRMLELGRPKSVCIT</sequence>
<gene>
    <name evidence="2" type="ORF">BB934_35795</name>
</gene>
<name>A0A1B2EUH7_9HYPH</name>
<dbReference type="InterPro" id="IPR053520">
    <property type="entry name" value="Transposase_Tn903"/>
</dbReference>
<reference evidence="2" key="1">
    <citation type="submission" date="2016-07" db="EMBL/GenBank/DDBJ databases">
        <title>Microvirga ossetica sp. nov. a new species of rhizobia isolated from root nodules of the legume species Vicia alpestris Steven originated from North Ossetia region in the Caucasus.</title>
        <authorList>
            <person name="Safronova V.I."/>
            <person name="Kuznetsova I.G."/>
            <person name="Sazanova A.L."/>
            <person name="Belimov A."/>
            <person name="Andronov E."/>
            <person name="Osledkin Y.S."/>
            <person name="Onishchuk O.P."/>
            <person name="Kurchak O.N."/>
            <person name="Shaposhnikov A.I."/>
            <person name="Willems A."/>
            <person name="Tikhonovich I.A."/>
        </authorList>
    </citation>
    <scope>NUCLEOTIDE SEQUENCE [LARGE SCALE GENOMIC DNA]</scope>
    <source>
        <strain evidence="2">V5/3M</strain>
        <plasmid evidence="2">unnamed3</plasmid>
    </source>
</reference>
<proteinExistence type="predicted"/>
<accession>A0A1B2EUH7</accession>
<dbReference type="PANTHER" id="PTHR34631">
    <property type="match status" value="1"/>
</dbReference>
<dbReference type="InterPro" id="IPR053172">
    <property type="entry name" value="Tn903_transposase"/>
</dbReference>
<dbReference type="OrthoDB" id="8451553at2"/>
<organism evidence="2">
    <name type="scientific">Microvirga ossetica</name>
    <dbReference type="NCBI Taxonomy" id="1882682"/>
    <lineage>
        <taxon>Bacteria</taxon>
        <taxon>Pseudomonadati</taxon>
        <taxon>Pseudomonadota</taxon>
        <taxon>Alphaproteobacteria</taxon>
        <taxon>Hyphomicrobiales</taxon>
        <taxon>Methylobacteriaceae</taxon>
        <taxon>Microvirga</taxon>
    </lineage>
</organism>
<dbReference type="EMBL" id="CP016618">
    <property type="protein sequence ID" value="ANY83619.1"/>
    <property type="molecule type" value="Genomic_DNA"/>
</dbReference>
<feature type="domain" description="Transposase DDE" evidence="1">
    <location>
        <begin position="32"/>
        <end position="140"/>
    </location>
</feature>
<evidence type="ECO:0000313" key="2">
    <source>
        <dbReference type="EMBL" id="ANY83619.1"/>
    </source>
</evidence>
<dbReference type="NCBIfam" id="NF033579">
    <property type="entry name" value="transpos_IS5_2"/>
    <property type="match status" value="1"/>
</dbReference>
<dbReference type="AlphaFoldDB" id="A0A1B2EUH7"/>
<geneLocation type="plasmid" evidence="2">
    <name>unnamed3</name>
</geneLocation>
<dbReference type="InterPro" id="IPR025668">
    <property type="entry name" value="Tnp_DDE_dom"/>
</dbReference>
<dbReference type="PANTHER" id="PTHR34631:SF3">
    <property type="entry name" value="ISSOD12 TRANSPOSASE TNPA_ISSOD12"/>
    <property type="match status" value="1"/>
</dbReference>
<dbReference type="KEGG" id="moc:BB934_35795"/>
<dbReference type="Pfam" id="PF13737">
    <property type="entry name" value="DDE_Tnp_1_5"/>
    <property type="match status" value="1"/>
</dbReference>
<dbReference type="RefSeq" id="WP_099514603.1">
    <property type="nucleotide sequence ID" value="NZ_CP016618.1"/>
</dbReference>
<protein>
    <submittedName>
        <fullName evidence="2">Transposase</fullName>
    </submittedName>
</protein>